<evidence type="ECO:0000259" key="3">
    <source>
        <dbReference type="PROSITE" id="PS50894"/>
    </source>
</evidence>
<dbReference type="InterPro" id="IPR036641">
    <property type="entry name" value="HPT_dom_sf"/>
</dbReference>
<dbReference type="InterPro" id="IPR008207">
    <property type="entry name" value="Sig_transdc_His_kin_Hpt_dom"/>
</dbReference>
<dbReference type="PROSITE" id="PS50894">
    <property type="entry name" value="HPT"/>
    <property type="match status" value="1"/>
</dbReference>
<dbReference type="SUPFAM" id="SSF47226">
    <property type="entry name" value="Histidine-containing phosphotransfer domain, HPT domain"/>
    <property type="match status" value="1"/>
</dbReference>
<feature type="modified residue" description="Phosphohistidine" evidence="2">
    <location>
        <position position="69"/>
    </location>
</feature>
<dbReference type="GO" id="GO:0004672">
    <property type="term" value="F:protein kinase activity"/>
    <property type="evidence" value="ECO:0007669"/>
    <property type="project" value="UniProtKB-ARBA"/>
</dbReference>
<gene>
    <name evidence="4" type="ORF">CR105_00075</name>
</gene>
<dbReference type="Pfam" id="PF01627">
    <property type="entry name" value="Hpt"/>
    <property type="match status" value="1"/>
</dbReference>
<keyword evidence="1" id="KW-0902">Two-component regulatory system</keyword>
<evidence type="ECO:0000256" key="1">
    <source>
        <dbReference type="ARBA" id="ARBA00023012"/>
    </source>
</evidence>
<keyword evidence="5" id="KW-1185">Reference proteome</keyword>
<sequence length="209" mass="21028">MTIADSLPPQLHHDASVLDVADGLARVMGDRALFARMLRRFAADYGAGVTPIAGALASGDLRLAHRLAHTLKGAAGMISAHALHHHAGLLELALRKGDRAAAAELDAVGAALAALLPTIDRLLGGKAVQAVPAAAAALPSDHLLVAQLAELLANGDGAAVDLLEQSGTALAAALGHARFCEVALAANEFDFEGALETLRQGNGAGTAGG</sequence>
<dbReference type="AlphaFoldDB" id="A0A2G8TKM8"/>
<dbReference type="SMART" id="SM00073">
    <property type="entry name" value="HPT"/>
    <property type="match status" value="1"/>
</dbReference>
<evidence type="ECO:0000313" key="5">
    <source>
        <dbReference type="Proteomes" id="UP000230390"/>
    </source>
</evidence>
<dbReference type="GO" id="GO:0000160">
    <property type="term" value="P:phosphorelay signal transduction system"/>
    <property type="evidence" value="ECO:0007669"/>
    <property type="project" value="UniProtKB-KW"/>
</dbReference>
<evidence type="ECO:0000256" key="2">
    <source>
        <dbReference type="PROSITE-ProRule" id="PRU00110"/>
    </source>
</evidence>
<dbReference type="OrthoDB" id="8757919at2"/>
<keyword evidence="2" id="KW-0597">Phosphoprotein</keyword>
<name>A0A2G8TKM8_9BURK</name>
<proteinExistence type="predicted"/>
<comment type="caution">
    <text evidence="4">The sequence shown here is derived from an EMBL/GenBank/DDBJ whole genome shotgun (WGS) entry which is preliminary data.</text>
</comment>
<reference evidence="4 5" key="1">
    <citation type="submission" date="2017-10" db="EMBL/GenBank/DDBJ databases">
        <title>Massilia psychrophilum sp. nov., a novel purple-pigmented bacterium isolated from Tianshan glacier, Xinjiang Municipality, China.</title>
        <authorList>
            <person name="Wang H."/>
        </authorList>
    </citation>
    <scope>NUCLEOTIDE SEQUENCE [LARGE SCALE GENOMIC DNA]</scope>
    <source>
        <strain evidence="4 5">JCM 30074</strain>
    </source>
</reference>
<dbReference type="Gene3D" id="1.20.120.160">
    <property type="entry name" value="HPT domain"/>
    <property type="match status" value="1"/>
</dbReference>
<organism evidence="4 5">
    <name type="scientific">Massilia eurypsychrophila</name>
    <dbReference type="NCBI Taxonomy" id="1485217"/>
    <lineage>
        <taxon>Bacteria</taxon>
        <taxon>Pseudomonadati</taxon>
        <taxon>Pseudomonadota</taxon>
        <taxon>Betaproteobacteria</taxon>
        <taxon>Burkholderiales</taxon>
        <taxon>Oxalobacteraceae</taxon>
        <taxon>Telluria group</taxon>
        <taxon>Massilia</taxon>
    </lineage>
</organism>
<accession>A0A2G8TKM8</accession>
<protein>
    <submittedName>
        <fullName evidence="4">Phosphotransfer domain-containing protein</fullName>
    </submittedName>
</protein>
<dbReference type="Proteomes" id="UP000230390">
    <property type="component" value="Unassembled WGS sequence"/>
</dbReference>
<feature type="domain" description="HPt" evidence="3">
    <location>
        <begin position="30"/>
        <end position="126"/>
    </location>
</feature>
<dbReference type="RefSeq" id="WP_099786399.1">
    <property type="nucleotide sequence ID" value="NZ_JBHLYV010000100.1"/>
</dbReference>
<evidence type="ECO:0000313" key="4">
    <source>
        <dbReference type="EMBL" id="PIL46597.1"/>
    </source>
</evidence>
<dbReference type="EMBL" id="PDOC01000001">
    <property type="protein sequence ID" value="PIL46597.1"/>
    <property type="molecule type" value="Genomic_DNA"/>
</dbReference>